<evidence type="ECO:0000256" key="3">
    <source>
        <dbReference type="ARBA" id="ARBA00011187"/>
    </source>
</evidence>
<dbReference type="GO" id="GO:0030684">
    <property type="term" value="C:preribosome"/>
    <property type="evidence" value="ECO:0007669"/>
    <property type="project" value="UniProtKB-ARBA"/>
</dbReference>
<dbReference type="Pfam" id="PF01201">
    <property type="entry name" value="Ribosomal_S8e"/>
    <property type="match status" value="1"/>
</dbReference>
<dbReference type="CDD" id="cd00096">
    <property type="entry name" value="Ig"/>
    <property type="match status" value="1"/>
</dbReference>
<dbReference type="InterPro" id="IPR003599">
    <property type="entry name" value="Ig_sub"/>
</dbReference>
<keyword evidence="10" id="KW-0687">Ribonucleoprotein</keyword>
<dbReference type="GO" id="GO:0005730">
    <property type="term" value="C:nucleolus"/>
    <property type="evidence" value="ECO:0007669"/>
    <property type="project" value="UniProtKB-SubCell"/>
</dbReference>
<dbReference type="SMART" id="SM00409">
    <property type="entry name" value="IG"/>
    <property type="match status" value="4"/>
</dbReference>
<keyword evidence="6" id="KW-1015">Disulfide bond</keyword>
<protein>
    <recommendedName>
        <fullName evidence="9 10">Ribosome biogenesis protein NSA2 homolog</fullName>
    </recommendedName>
</protein>
<evidence type="ECO:0000256" key="10">
    <source>
        <dbReference type="RuleBase" id="RU367114"/>
    </source>
</evidence>
<evidence type="ECO:0000256" key="8">
    <source>
        <dbReference type="ARBA" id="ARBA00023319"/>
    </source>
</evidence>
<dbReference type="PROSITE" id="PS50835">
    <property type="entry name" value="IG_LIKE"/>
    <property type="match status" value="4"/>
</dbReference>
<evidence type="ECO:0000256" key="6">
    <source>
        <dbReference type="ARBA" id="ARBA00023157"/>
    </source>
</evidence>
<feature type="domain" description="Ig-like" evidence="11">
    <location>
        <begin position="146"/>
        <end position="226"/>
    </location>
</feature>
<evidence type="ECO:0000259" key="11">
    <source>
        <dbReference type="PROSITE" id="PS50835"/>
    </source>
</evidence>
<accession>A0A2T7NBX6</accession>
<dbReference type="Pfam" id="PF13927">
    <property type="entry name" value="Ig_3"/>
    <property type="match status" value="1"/>
</dbReference>
<dbReference type="Gene3D" id="2.40.10.310">
    <property type="match status" value="1"/>
</dbReference>
<keyword evidence="4 10" id="KW-0690">Ribosome biogenesis</keyword>
<evidence type="ECO:0000256" key="7">
    <source>
        <dbReference type="ARBA" id="ARBA00023242"/>
    </source>
</evidence>
<keyword evidence="8" id="KW-0393">Immunoglobulin domain</keyword>
<evidence type="ECO:0000256" key="4">
    <source>
        <dbReference type="ARBA" id="ARBA00022517"/>
    </source>
</evidence>
<organism evidence="12 13">
    <name type="scientific">Pomacea canaliculata</name>
    <name type="common">Golden apple snail</name>
    <dbReference type="NCBI Taxonomy" id="400727"/>
    <lineage>
        <taxon>Eukaryota</taxon>
        <taxon>Metazoa</taxon>
        <taxon>Spiralia</taxon>
        <taxon>Lophotrochozoa</taxon>
        <taxon>Mollusca</taxon>
        <taxon>Gastropoda</taxon>
        <taxon>Caenogastropoda</taxon>
        <taxon>Architaenioglossa</taxon>
        <taxon>Ampullarioidea</taxon>
        <taxon>Ampullariidae</taxon>
        <taxon>Pomacea</taxon>
    </lineage>
</organism>
<dbReference type="GO" id="GO:0006364">
    <property type="term" value="P:rRNA processing"/>
    <property type="evidence" value="ECO:0007669"/>
    <property type="project" value="UniProtKB-KW"/>
</dbReference>
<dbReference type="OrthoDB" id="1847590at2759"/>
<name>A0A2T7NBX6_POMCA</name>
<dbReference type="InterPro" id="IPR039411">
    <property type="entry name" value="NSA2_fam"/>
</dbReference>
<dbReference type="FunFam" id="2.60.40.10:FF:000032">
    <property type="entry name" value="palladin isoform X1"/>
    <property type="match status" value="1"/>
</dbReference>
<evidence type="ECO:0000313" key="12">
    <source>
        <dbReference type="EMBL" id="PVD18673.1"/>
    </source>
</evidence>
<evidence type="ECO:0000313" key="13">
    <source>
        <dbReference type="Proteomes" id="UP000245119"/>
    </source>
</evidence>
<dbReference type="EMBL" id="PZQS01000014">
    <property type="protein sequence ID" value="PVD18673.1"/>
    <property type="molecule type" value="Genomic_DNA"/>
</dbReference>
<comment type="caution">
    <text evidence="12">The sequence shown here is derived from an EMBL/GenBank/DDBJ whole genome shotgun (WGS) entry which is preliminary data.</text>
</comment>
<evidence type="ECO:0000256" key="2">
    <source>
        <dbReference type="ARBA" id="ARBA00005424"/>
    </source>
</evidence>
<dbReference type="Pfam" id="PF07679">
    <property type="entry name" value="I-set"/>
    <property type="match status" value="2"/>
</dbReference>
<dbReference type="InterPro" id="IPR036179">
    <property type="entry name" value="Ig-like_dom_sf"/>
</dbReference>
<feature type="domain" description="Ig-like" evidence="11">
    <location>
        <begin position="35"/>
        <end position="136"/>
    </location>
</feature>
<dbReference type="InterPro" id="IPR003598">
    <property type="entry name" value="Ig_sub2"/>
</dbReference>
<gene>
    <name evidence="12" type="ORF">C0Q70_21223</name>
</gene>
<dbReference type="CDD" id="cd11381">
    <property type="entry name" value="NSA2"/>
    <property type="match status" value="1"/>
</dbReference>
<dbReference type="SMART" id="SM00406">
    <property type="entry name" value="IGv"/>
    <property type="match status" value="2"/>
</dbReference>
<dbReference type="STRING" id="400727.A0A2T7NBX6"/>
<evidence type="ECO:0000256" key="5">
    <source>
        <dbReference type="ARBA" id="ARBA00022552"/>
    </source>
</evidence>
<keyword evidence="7 10" id="KW-0539">Nucleus</keyword>
<evidence type="ECO:0000256" key="1">
    <source>
        <dbReference type="ARBA" id="ARBA00004604"/>
    </source>
</evidence>
<dbReference type="AlphaFoldDB" id="A0A2T7NBX6"/>
<dbReference type="Gene3D" id="2.60.40.10">
    <property type="entry name" value="Immunoglobulins"/>
    <property type="match status" value="4"/>
</dbReference>
<dbReference type="GO" id="GO:0042273">
    <property type="term" value="P:ribosomal large subunit biogenesis"/>
    <property type="evidence" value="ECO:0007669"/>
    <property type="project" value="UniProtKB-ARBA"/>
</dbReference>
<dbReference type="InterPro" id="IPR013106">
    <property type="entry name" value="Ig_V-set"/>
</dbReference>
<sequence>MALRVESQLPRLAPRGLVRVSGMWVSLWLLSFFAPTEVRAARLATTQLDITLQPGHSAYVTLTCTVRDIGKEKVIWRRLSDPIPIAVGTRTFWPGSKYRVGRNGDDWQLIINKLKVTDAGEYECRLSGTSNQAEILSLIIPASGYPYFSTTKTTIETKLGATATLPCHVENIGNYMVLWQNGDRKVLSLKKKVYSGDRRMHVVHNSPKEWSLRIAGVTREDLGVYTPRLETDTFQKNVEVKQGHSVTLRCHFTGQPSPQITWSRRVWKGDTKQTEDLKVAGATLELRDVQPQDKGLYVCRADNGVAPVAVGKISVKVTEEITTSTTTASTAQTTPFNPETDASPRVFAESSVVYQRRGRHAELRCRAVGIPRPEVFWLFNNQPITSGSAHEVTSTEHAHHTVHTTLLLRSVEATNFGNYVCYARNVHGSDSTTVQLAGAGPLRLVETLKRQLEEVVTGGNDWAKCLHALWTELSATISCVSKLSAGNTREYDETAPLYRDSGITEQGRSSRLTTFDFRFRCTSFRHNTDVQLSVPQNDHIELHRKRYGRRLDYEERKRKKEARKPHELAKTARNLRGIRAKLHNKKRHAEKIQMKKTIKMHEERKTKQKTKDGGPDSKTANYLLDRESIAHAKVLSNMIKQKRKEKAGKWDVPLPKVKAMSDAEVFKVIRTGKSKRKAWKRVINKVTFVGEGFTRNPVKFERFIRPMALRFKKANVTHPQLQATFFLPIIGVTKNPTSQLYTSLGVITKGTIIEVNISELGLVTQAGKVIWGKYAQVTNNPENDGVINAVLLV</sequence>
<reference evidence="12 13" key="1">
    <citation type="submission" date="2018-04" db="EMBL/GenBank/DDBJ databases">
        <title>The genome of golden apple snail Pomacea canaliculata provides insight into stress tolerance and invasive adaptation.</title>
        <authorList>
            <person name="Liu C."/>
            <person name="Liu B."/>
            <person name="Ren Y."/>
            <person name="Zhang Y."/>
            <person name="Wang H."/>
            <person name="Li S."/>
            <person name="Jiang F."/>
            <person name="Yin L."/>
            <person name="Zhang G."/>
            <person name="Qian W."/>
            <person name="Fan W."/>
        </authorList>
    </citation>
    <scope>NUCLEOTIDE SEQUENCE [LARGE SCALE GENOMIC DNA]</scope>
    <source>
        <strain evidence="12">SZHN2017</strain>
        <tissue evidence="12">Muscle</tissue>
    </source>
</reference>
<keyword evidence="13" id="KW-1185">Reference proteome</keyword>
<dbReference type="Proteomes" id="UP000245119">
    <property type="component" value="Linkage Group LG14"/>
</dbReference>
<feature type="domain" description="Ig-like" evidence="11">
    <location>
        <begin position="227"/>
        <end position="322"/>
    </location>
</feature>
<dbReference type="InterPro" id="IPR007110">
    <property type="entry name" value="Ig-like_dom"/>
</dbReference>
<dbReference type="InterPro" id="IPR013783">
    <property type="entry name" value="Ig-like_fold"/>
</dbReference>
<keyword evidence="5 10" id="KW-0698">rRNA processing</keyword>
<dbReference type="PANTHER" id="PTHR12642">
    <property type="entry name" value="RIBOSOME BIOGENESIS PROTEIN NSA2 HOMOLOG"/>
    <property type="match status" value="1"/>
</dbReference>
<comment type="subcellular location">
    <subcellularLocation>
        <location evidence="1 10">Nucleus</location>
        <location evidence="1 10">Nucleolus</location>
    </subcellularLocation>
</comment>
<dbReference type="SMART" id="SM00408">
    <property type="entry name" value="IGc2"/>
    <property type="match status" value="4"/>
</dbReference>
<dbReference type="FunFam" id="2.40.10.310:FF:000001">
    <property type="entry name" value="NSA2, ribosome biogenesis homolog"/>
    <property type="match status" value="1"/>
</dbReference>
<feature type="domain" description="Ig-like" evidence="11">
    <location>
        <begin position="344"/>
        <end position="437"/>
    </location>
</feature>
<comment type="function">
    <text evidence="10">Involved in the biogenesis of the 60S ribosomal subunit. May play a part in the quality control of pre-60S particles.</text>
</comment>
<evidence type="ECO:0000256" key="9">
    <source>
        <dbReference type="ARBA" id="ARBA00068584"/>
    </source>
</evidence>
<dbReference type="SUPFAM" id="SSF48726">
    <property type="entry name" value="Immunoglobulin"/>
    <property type="match status" value="4"/>
</dbReference>
<proteinExistence type="inferred from homology"/>
<comment type="similarity">
    <text evidence="2 10">Belongs to the eukaryotic ribosomal protein eS8 family. Ribosome biogenesis protein NSA2 subfamily.</text>
</comment>
<comment type="subunit">
    <text evidence="3 10">Component of the pre-66S ribosomal particle.</text>
</comment>
<dbReference type="InterPro" id="IPR022309">
    <property type="entry name" value="Ribosomal_Se8/biogenesis_NSA2"/>
</dbReference>
<dbReference type="InterPro" id="IPR013098">
    <property type="entry name" value="Ig_I-set"/>
</dbReference>